<name>A0A839V2K9_9PROT</name>
<dbReference type="Proteomes" id="UP000557688">
    <property type="component" value="Unassembled WGS sequence"/>
</dbReference>
<keyword evidence="2" id="KW-0540">Nuclease</keyword>
<dbReference type="CDD" id="cd09641">
    <property type="entry name" value="Cas3''_I"/>
    <property type="match status" value="1"/>
</dbReference>
<dbReference type="AlphaFoldDB" id="A0A839V2K9"/>
<dbReference type="InterPro" id="IPR006674">
    <property type="entry name" value="HD_domain"/>
</dbReference>
<accession>A0A839V2K9</accession>
<dbReference type="NCBIfam" id="TIGR01596">
    <property type="entry name" value="cas3_HD"/>
    <property type="match status" value="1"/>
</dbReference>
<proteinExistence type="predicted"/>
<evidence type="ECO:0000259" key="1">
    <source>
        <dbReference type="PROSITE" id="PS51643"/>
    </source>
</evidence>
<sequence>MHLREVAEEAGRLAGRLGLEAVGQIAGLLYDLGKYLDAFQRRLHGGPRMDHAAAGARWARDRLPAPWGGLIAHVVAGHHTGLRDGLLQPDGRLAQAGAAADIAANGGYVCSVRRGAGPAPG</sequence>
<comment type="caution">
    <text evidence="2">The sequence shown here is derived from an EMBL/GenBank/DDBJ whole genome shotgun (WGS) entry which is preliminary data.</text>
</comment>
<feature type="domain" description="HD Cas3-type" evidence="1">
    <location>
        <begin position="1"/>
        <end position="121"/>
    </location>
</feature>
<reference evidence="2 3" key="1">
    <citation type="submission" date="2020-08" db="EMBL/GenBank/DDBJ databases">
        <title>Genomic Encyclopedia of Type Strains, Phase III (KMG-III): the genomes of soil and plant-associated and newly described type strains.</title>
        <authorList>
            <person name="Whitman W."/>
        </authorList>
    </citation>
    <scope>NUCLEOTIDE SEQUENCE [LARGE SCALE GENOMIC DNA]</scope>
    <source>
        <strain evidence="2 3">CECT 8088</strain>
    </source>
</reference>
<gene>
    <name evidence="2" type="ORF">FHR90_002586</name>
</gene>
<evidence type="ECO:0000313" key="2">
    <source>
        <dbReference type="EMBL" id="MBB3174740.1"/>
    </source>
</evidence>
<keyword evidence="2" id="KW-0255">Endonuclease</keyword>
<organism evidence="2 3">
    <name type="scientific">Endobacter medicaginis</name>
    <dbReference type="NCBI Taxonomy" id="1181271"/>
    <lineage>
        <taxon>Bacteria</taxon>
        <taxon>Pseudomonadati</taxon>
        <taxon>Pseudomonadota</taxon>
        <taxon>Alphaproteobacteria</taxon>
        <taxon>Acetobacterales</taxon>
        <taxon>Acetobacteraceae</taxon>
        <taxon>Endobacter</taxon>
    </lineage>
</organism>
<keyword evidence="2" id="KW-0378">Hydrolase</keyword>
<dbReference type="PROSITE" id="PS51643">
    <property type="entry name" value="HD_CAS3"/>
    <property type="match status" value="1"/>
</dbReference>
<dbReference type="RefSeq" id="WP_221188273.1">
    <property type="nucleotide sequence ID" value="NZ_JACHXV010000011.1"/>
</dbReference>
<protein>
    <submittedName>
        <fullName evidence="2">CRISPR-associated endonuclease Cas3-HD</fullName>
    </submittedName>
</protein>
<evidence type="ECO:0000313" key="3">
    <source>
        <dbReference type="Proteomes" id="UP000557688"/>
    </source>
</evidence>
<dbReference type="GO" id="GO:0004519">
    <property type="term" value="F:endonuclease activity"/>
    <property type="evidence" value="ECO:0007669"/>
    <property type="project" value="UniProtKB-KW"/>
</dbReference>
<keyword evidence="3" id="KW-1185">Reference proteome</keyword>
<dbReference type="EMBL" id="JACHXV010000011">
    <property type="protein sequence ID" value="MBB3174740.1"/>
    <property type="molecule type" value="Genomic_DNA"/>
</dbReference>
<dbReference type="Pfam" id="PF01966">
    <property type="entry name" value="HD"/>
    <property type="match status" value="1"/>
</dbReference>
<dbReference type="InterPro" id="IPR006483">
    <property type="entry name" value="CRISPR-assoc_Cas3_HD"/>
</dbReference>
<dbReference type="SUPFAM" id="SSF109604">
    <property type="entry name" value="HD-domain/PDEase-like"/>
    <property type="match status" value="1"/>
</dbReference>